<evidence type="ECO:0000313" key="1">
    <source>
        <dbReference type="EMBL" id="KAL2056982.1"/>
    </source>
</evidence>
<dbReference type="EMBL" id="JBHFEH010000006">
    <property type="protein sequence ID" value="KAL2056982.1"/>
    <property type="molecule type" value="Genomic_DNA"/>
</dbReference>
<organism evidence="1 2">
    <name type="scientific">Lepraria finkii</name>
    <dbReference type="NCBI Taxonomy" id="1340010"/>
    <lineage>
        <taxon>Eukaryota</taxon>
        <taxon>Fungi</taxon>
        <taxon>Dikarya</taxon>
        <taxon>Ascomycota</taxon>
        <taxon>Pezizomycotina</taxon>
        <taxon>Lecanoromycetes</taxon>
        <taxon>OSLEUM clade</taxon>
        <taxon>Lecanoromycetidae</taxon>
        <taxon>Lecanorales</taxon>
        <taxon>Lecanorineae</taxon>
        <taxon>Stereocaulaceae</taxon>
        <taxon>Lepraria</taxon>
    </lineage>
</organism>
<name>A0ABR4BGM5_9LECA</name>
<dbReference type="Proteomes" id="UP001590951">
    <property type="component" value="Unassembled WGS sequence"/>
</dbReference>
<proteinExistence type="predicted"/>
<sequence length="195" mass="22322">MTNPGEIFGALKTITSKSWDAKINRAYAQKKLYHSVNEKIASGFKPVNHGHLYGERDYLHELGLRAAGKVSDKEKNKSIDDHYLAYIAGRRWLDVVDWFDGPAIALILVIASKDWREFKRYCLQYISESLYSIKGLGRILGSEALEQYCRDGYLGQEYIDKIEKHKGVVPGEEFEYGTPECKLRPLDSKDMILDL</sequence>
<reference evidence="1 2" key="1">
    <citation type="submission" date="2024-09" db="EMBL/GenBank/DDBJ databases">
        <title>Rethinking Asexuality: The Enigmatic Case of Functional Sexual Genes in Lepraria (Stereocaulaceae).</title>
        <authorList>
            <person name="Doellman M."/>
            <person name="Sun Y."/>
            <person name="Barcenas-Pena A."/>
            <person name="Lumbsch H.T."/>
            <person name="Grewe F."/>
        </authorList>
    </citation>
    <scope>NUCLEOTIDE SEQUENCE [LARGE SCALE GENOMIC DNA]</scope>
    <source>
        <strain evidence="1 2">Grewe 0041</strain>
    </source>
</reference>
<gene>
    <name evidence="1" type="ORF">ABVK25_002721</name>
</gene>
<accession>A0ABR4BGM5</accession>
<evidence type="ECO:0000313" key="2">
    <source>
        <dbReference type="Proteomes" id="UP001590951"/>
    </source>
</evidence>
<comment type="caution">
    <text evidence="1">The sequence shown here is derived from an EMBL/GenBank/DDBJ whole genome shotgun (WGS) entry which is preliminary data.</text>
</comment>
<protein>
    <submittedName>
        <fullName evidence="1">Uncharacterized protein</fullName>
    </submittedName>
</protein>
<keyword evidence="2" id="KW-1185">Reference proteome</keyword>